<evidence type="ECO:0000256" key="3">
    <source>
        <dbReference type="ARBA" id="ARBA00022692"/>
    </source>
</evidence>
<evidence type="ECO:0000256" key="5">
    <source>
        <dbReference type="ARBA" id="ARBA00023136"/>
    </source>
</evidence>
<feature type="transmembrane region" description="Helical" evidence="6">
    <location>
        <begin position="306"/>
        <end position="323"/>
    </location>
</feature>
<feature type="transmembrane region" description="Helical" evidence="6">
    <location>
        <begin position="27"/>
        <end position="44"/>
    </location>
</feature>
<dbReference type="EMBL" id="CP023699">
    <property type="protein sequence ID" value="QEU90858.1"/>
    <property type="molecule type" value="Genomic_DNA"/>
</dbReference>
<keyword evidence="3 6" id="KW-0812">Transmembrane</keyword>
<dbReference type="Pfam" id="PF03706">
    <property type="entry name" value="LPG_synthase_TM"/>
    <property type="match status" value="1"/>
</dbReference>
<keyword evidence="2" id="KW-1003">Cell membrane</keyword>
<comment type="subcellular location">
    <subcellularLocation>
        <location evidence="1">Cell membrane</location>
        <topology evidence="1">Multi-pass membrane protein</topology>
    </subcellularLocation>
</comment>
<reference evidence="7 8" key="1">
    <citation type="submission" date="2017-09" db="EMBL/GenBank/DDBJ databases">
        <authorList>
            <person name="Lee N."/>
            <person name="Cho B.-K."/>
        </authorList>
    </citation>
    <scope>NUCLEOTIDE SEQUENCE [LARGE SCALE GENOMIC DNA]</scope>
    <source>
        <strain evidence="7 8">ATCC 12853</strain>
    </source>
</reference>
<keyword evidence="4 6" id="KW-1133">Transmembrane helix</keyword>
<gene>
    <name evidence="7" type="ORF">CP970_08065</name>
</gene>
<evidence type="ECO:0000256" key="1">
    <source>
        <dbReference type="ARBA" id="ARBA00004651"/>
    </source>
</evidence>
<feature type="transmembrane region" description="Helical" evidence="6">
    <location>
        <begin position="178"/>
        <end position="196"/>
    </location>
</feature>
<sequence>MTGAAPVSGERTARAAGPACRGLGRPWQLAVTVAVLAAVAWGLAAHRRTMDAGADQLAGADRDWLLAAAAATLATWVCAAITQQGAVVERLPARRLVAAQFAACAANHVLPAGVGASLVNLRFLTRCGLSTTRSATALAVKAAVGGLVRLALAILLLLTSPRVPSLSPAISRPTLAQGAVGCVVLAVSALILYGPVRRRVREAARQALADVRAVHGKRSRVCALWGGSLGFALLHAAVLVAVVRALDVSVPAEHVMLAYLLASGAAVLLPTPGGLGSLDAALVLTLTAAGTSGTVALSAVFGYRFLTAWLPLFPGLVVWGWMVRRSVL</sequence>
<dbReference type="InterPro" id="IPR022791">
    <property type="entry name" value="L-PG_synthase/AglD"/>
</dbReference>
<feature type="transmembrane region" description="Helical" evidence="6">
    <location>
        <begin position="252"/>
        <end position="269"/>
    </location>
</feature>
<dbReference type="PANTHER" id="PTHR39087">
    <property type="entry name" value="UPF0104 MEMBRANE PROTEIN MJ1595"/>
    <property type="match status" value="1"/>
</dbReference>
<organism evidence="7 8">
    <name type="scientific">Streptomyces kanamyceticus</name>
    <dbReference type="NCBI Taxonomy" id="1967"/>
    <lineage>
        <taxon>Bacteria</taxon>
        <taxon>Bacillati</taxon>
        <taxon>Actinomycetota</taxon>
        <taxon>Actinomycetes</taxon>
        <taxon>Kitasatosporales</taxon>
        <taxon>Streptomycetaceae</taxon>
        <taxon>Streptomyces</taxon>
    </lineage>
</organism>
<evidence type="ECO:0000256" key="2">
    <source>
        <dbReference type="ARBA" id="ARBA00022475"/>
    </source>
</evidence>
<evidence type="ECO:0000313" key="7">
    <source>
        <dbReference type="EMBL" id="QEU90858.1"/>
    </source>
</evidence>
<protein>
    <submittedName>
        <fullName evidence="7">UPF0104 family protein</fullName>
    </submittedName>
</protein>
<name>A0A5J6GAB7_STRKN</name>
<feature type="transmembrane region" description="Helical" evidence="6">
    <location>
        <begin position="98"/>
        <end position="123"/>
    </location>
</feature>
<evidence type="ECO:0000256" key="6">
    <source>
        <dbReference type="SAM" id="Phobius"/>
    </source>
</evidence>
<dbReference type="OrthoDB" id="3480455at2"/>
<dbReference type="KEGG" id="ska:CP970_08065"/>
<dbReference type="GO" id="GO:0005886">
    <property type="term" value="C:plasma membrane"/>
    <property type="evidence" value="ECO:0007669"/>
    <property type="project" value="UniProtKB-SubCell"/>
</dbReference>
<keyword evidence="8" id="KW-1185">Reference proteome</keyword>
<feature type="transmembrane region" description="Helical" evidence="6">
    <location>
        <begin position="281"/>
        <end position="300"/>
    </location>
</feature>
<keyword evidence="5 6" id="KW-0472">Membrane</keyword>
<proteinExistence type="predicted"/>
<dbReference type="PANTHER" id="PTHR39087:SF2">
    <property type="entry name" value="UPF0104 MEMBRANE PROTEIN MJ1595"/>
    <property type="match status" value="1"/>
</dbReference>
<evidence type="ECO:0000256" key="4">
    <source>
        <dbReference type="ARBA" id="ARBA00022989"/>
    </source>
</evidence>
<accession>A0A5J6GAB7</accession>
<feature type="transmembrane region" description="Helical" evidence="6">
    <location>
        <begin position="135"/>
        <end position="158"/>
    </location>
</feature>
<dbReference type="Proteomes" id="UP000325529">
    <property type="component" value="Chromosome"/>
</dbReference>
<feature type="transmembrane region" description="Helical" evidence="6">
    <location>
        <begin position="64"/>
        <end position="86"/>
    </location>
</feature>
<dbReference type="AlphaFoldDB" id="A0A5J6GAB7"/>
<evidence type="ECO:0000313" key="8">
    <source>
        <dbReference type="Proteomes" id="UP000325529"/>
    </source>
</evidence>
<feature type="transmembrane region" description="Helical" evidence="6">
    <location>
        <begin position="222"/>
        <end position="246"/>
    </location>
</feature>